<dbReference type="AlphaFoldDB" id="B9N650"/>
<sequence length="100" mass="10752">MTLLASPGRIFGGKLACVGSKSRRRKFGAAGGIAGSRNFSVGDVDSDGSIHDLWPLRRILEKFQASKRTLGVRIISEVIKCSNFDTDCLHIAVTPFLVCG</sequence>
<keyword evidence="2" id="KW-1185">Reference proteome</keyword>
<dbReference type="InParanoid" id="B9N650"/>
<evidence type="ECO:0000313" key="1">
    <source>
        <dbReference type="EMBL" id="PNT59156.1"/>
    </source>
</evidence>
<dbReference type="Proteomes" id="UP000006729">
    <property type="component" value="Chromosome 1"/>
</dbReference>
<organism evidence="1 2">
    <name type="scientific">Populus trichocarpa</name>
    <name type="common">Western balsam poplar</name>
    <name type="synonym">Populus balsamifera subsp. trichocarpa</name>
    <dbReference type="NCBI Taxonomy" id="3694"/>
    <lineage>
        <taxon>Eukaryota</taxon>
        <taxon>Viridiplantae</taxon>
        <taxon>Streptophyta</taxon>
        <taxon>Embryophyta</taxon>
        <taxon>Tracheophyta</taxon>
        <taxon>Spermatophyta</taxon>
        <taxon>Magnoliopsida</taxon>
        <taxon>eudicotyledons</taxon>
        <taxon>Gunneridae</taxon>
        <taxon>Pentapetalae</taxon>
        <taxon>rosids</taxon>
        <taxon>fabids</taxon>
        <taxon>Malpighiales</taxon>
        <taxon>Salicaceae</taxon>
        <taxon>Saliceae</taxon>
        <taxon>Populus</taxon>
    </lineage>
</organism>
<gene>
    <name evidence="1" type="ORF">POPTR_001G393900</name>
</gene>
<name>B9N650_POPTR</name>
<proteinExistence type="predicted"/>
<protein>
    <submittedName>
        <fullName evidence="1">Uncharacterized protein</fullName>
    </submittedName>
</protein>
<accession>B9N650</accession>
<evidence type="ECO:0000313" key="2">
    <source>
        <dbReference type="Proteomes" id="UP000006729"/>
    </source>
</evidence>
<dbReference type="HOGENOM" id="CLU_2310959_0_0_1"/>
<dbReference type="EMBL" id="CM009290">
    <property type="protein sequence ID" value="PNT59156.1"/>
    <property type="molecule type" value="Genomic_DNA"/>
</dbReference>
<reference evidence="1 2" key="1">
    <citation type="journal article" date="2006" name="Science">
        <title>The genome of black cottonwood, Populus trichocarpa (Torr. &amp; Gray).</title>
        <authorList>
            <person name="Tuskan G.A."/>
            <person name="Difazio S."/>
            <person name="Jansson S."/>
            <person name="Bohlmann J."/>
            <person name="Grigoriev I."/>
            <person name="Hellsten U."/>
            <person name="Putnam N."/>
            <person name="Ralph S."/>
            <person name="Rombauts S."/>
            <person name="Salamov A."/>
            <person name="Schein J."/>
            <person name="Sterck L."/>
            <person name="Aerts A."/>
            <person name="Bhalerao R.R."/>
            <person name="Bhalerao R.P."/>
            <person name="Blaudez D."/>
            <person name="Boerjan W."/>
            <person name="Brun A."/>
            <person name="Brunner A."/>
            <person name="Busov V."/>
            <person name="Campbell M."/>
            <person name="Carlson J."/>
            <person name="Chalot M."/>
            <person name="Chapman J."/>
            <person name="Chen G.L."/>
            <person name="Cooper D."/>
            <person name="Coutinho P.M."/>
            <person name="Couturier J."/>
            <person name="Covert S."/>
            <person name="Cronk Q."/>
            <person name="Cunningham R."/>
            <person name="Davis J."/>
            <person name="Degroeve S."/>
            <person name="Dejardin A."/>
            <person name="Depamphilis C."/>
            <person name="Detter J."/>
            <person name="Dirks B."/>
            <person name="Dubchak I."/>
            <person name="Duplessis S."/>
            <person name="Ehlting J."/>
            <person name="Ellis B."/>
            <person name="Gendler K."/>
            <person name="Goodstein D."/>
            <person name="Gribskov M."/>
            <person name="Grimwood J."/>
            <person name="Groover A."/>
            <person name="Gunter L."/>
            <person name="Hamberger B."/>
            <person name="Heinze B."/>
            <person name="Helariutta Y."/>
            <person name="Henrissat B."/>
            <person name="Holligan D."/>
            <person name="Holt R."/>
            <person name="Huang W."/>
            <person name="Islam-Faridi N."/>
            <person name="Jones S."/>
            <person name="Jones-Rhoades M."/>
            <person name="Jorgensen R."/>
            <person name="Joshi C."/>
            <person name="Kangasjarvi J."/>
            <person name="Karlsson J."/>
            <person name="Kelleher C."/>
            <person name="Kirkpatrick R."/>
            <person name="Kirst M."/>
            <person name="Kohler A."/>
            <person name="Kalluri U."/>
            <person name="Larimer F."/>
            <person name="Leebens-Mack J."/>
            <person name="Leple J.C."/>
            <person name="Locascio P."/>
            <person name="Lou Y."/>
            <person name="Lucas S."/>
            <person name="Martin F."/>
            <person name="Montanini B."/>
            <person name="Napoli C."/>
            <person name="Nelson D.R."/>
            <person name="Nelson C."/>
            <person name="Nieminen K."/>
            <person name="Nilsson O."/>
            <person name="Pereda V."/>
            <person name="Peter G."/>
            <person name="Philippe R."/>
            <person name="Pilate G."/>
            <person name="Poliakov A."/>
            <person name="Razumovskaya J."/>
            <person name="Richardson P."/>
            <person name="Rinaldi C."/>
            <person name="Ritland K."/>
            <person name="Rouze P."/>
            <person name="Ryaboy D."/>
            <person name="Schmutz J."/>
            <person name="Schrader J."/>
            <person name="Segerman B."/>
            <person name="Shin H."/>
            <person name="Siddiqui A."/>
            <person name="Sterky F."/>
            <person name="Terry A."/>
            <person name="Tsai C.J."/>
            <person name="Uberbacher E."/>
            <person name="Unneberg P."/>
            <person name="Vahala J."/>
            <person name="Wall K."/>
            <person name="Wessler S."/>
            <person name="Yang G."/>
            <person name="Yin T."/>
            <person name="Douglas C."/>
            <person name="Marra M."/>
            <person name="Sandberg G."/>
            <person name="Van de Peer Y."/>
            <person name="Rokhsar D."/>
        </authorList>
    </citation>
    <scope>NUCLEOTIDE SEQUENCE [LARGE SCALE GENOMIC DNA]</scope>
    <source>
        <strain evidence="2">cv. Nisqually</strain>
    </source>
</reference>